<feature type="region of interest" description="Disordered" evidence="1">
    <location>
        <begin position="303"/>
        <end position="364"/>
    </location>
</feature>
<dbReference type="Proteomes" id="UP000034753">
    <property type="component" value="Unassembled WGS sequence"/>
</dbReference>
<dbReference type="PRINTS" id="PR01217">
    <property type="entry name" value="PRICHEXTENSN"/>
</dbReference>
<evidence type="ECO:0000313" key="3">
    <source>
        <dbReference type="EMBL" id="KKS11001.1"/>
    </source>
</evidence>
<proteinExistence type="predicted"/>
<dbReference type="InterPro" id="IPR011055">
    <property type="entry name" value="Dup_hybrid_motif"/>
</dbReference>
<sequence length="452" mass="48363">MPEDPSSPSPSDTNPSPSSEPPNRPEPVVETPVSASESANTPPESVPQDQSLTPASPEQPPASSTQSPEAPLAPEPAQSQETPSEEPVSMSTSAQTEPSGTTLPAQAMPPESEPIKEENQGVQAATEPQSQPEPEAPQPQIQPPPTPEPVTPVQSPKPSIPSLHYPFFGSYPVAFDFAVQPTDERIKKKYQEWGIVAHNGIDFGLQEGTEILACDEGVVTQAGYNGDHGISVTIKHSWGTSVYSHLQSLGVLINDGVTKVQFIGASGQTGFTTGPHLHFGIQPNSPDTNNGYLGYINPAPYLTETSPLPQFPQSPLSPQSPEPPDLSSDLSAEPPSPPQSPQSTPPTPPNPSYPPVASPSADQEEIEKQAIAMFDARLKENSMKGNQSKKAKRDVAIQKIFTFAQEKKRITNEQVRDLLHISQSTASDYLSDLVNRGMLKVEGKGKATVYLF</sequence>
<reference evidence="3 4" key="1">
    <citation type="journal article" date="2015" name="Nature">
        <title>rRNA introns, odd ribosomes, and small enigmatic genomes across a large radiation of phyla.</title>
        <authorList>
            <person name="Brown C.T."/>
            <person name="Hug L.A."/>
            <person name="Thomas B.C."/>
            <person name="Sharon I."/>
            <person name="Castelle C.J."/>
            <person name="Singh A."/>
            <person name="Wilkins M.J."/>
            <person name="Williams K.H."/>
            <person name="Banfield J.F."/>
        </authorList>
    </citation>
    <scope>NUCLEOTIDE SEQUENCE [LARGE SCALE GENOMIC DNA]</scope>
</reference>
<feature type="compositionally biased region" description="Pro residues" evidence="1">
    <location>
        <begin position="134"/>
        <end position="150"/>
    </location>
</feature>
<feature type="region of interest" description="Disordered" evidence="1">
    <location>
        <begin position="1"/>
        <end position="158"/>
    </location>
</feature>
<evidence type="ECO:0000313" key="4">
    <source>
        <dbReference type="Proteomes" id="UP000034753"/>
    </source>
</evidence>
<dbReference type="Gene3D" id="2.70.70.10">
    <property type="entry name" value="Glucose Permease (Domain IIA)"/>
    <property type="match status" value="1"/>
</dbReference>
<feature type="compositionally biased region" description="Polar residues" evidence="1">
    <location>
        <begin position="33"/>
        <end position="68"/>
    </location>
</feature>
<feature type="domain" description="M23ase beta-sheet core" evidence="2">
    <location>
        <begin position="198"/>
        <end position="285"/>
    </location>
</feature>
<dbReference type="InterPro" id="IPR016047">
    <property type="entry name" value="M23ase_b-sheet_dom"/>
</dbReference>
<dbReference type="SUPFAM" id="SSF51261">
    <property type="entry name" value="Duplicated hybrid motif"/>
    <property type="match status" value="1"/>
</dbReference>
<dbReference type="CDD" id="cd12797">
    <property type="entry name" value="M23_peptidase"/>
    <property type="match status" value="1"/>
</dbReference>
<dbReference type="PANTHER" id="PTHR21666:SF270">
    <property type="entry name" value="MUREIN HYDROLASE ACTIVATOR ENVC"/>
    <property type="match status" value="1"/>
</dbReference>
<accession>A0A0G0YN17</accession>
<feature type="compositionally biased region" description="Low complexity" evidence="1">
    <location>
        <begin position="123"/>
        <end position="133"/>
    </location>
</feature>
<comment type="caution">
    <text evidence="3">The sequence shown here is derived from an EMBL/GenBank/DDBJ whole genome shotgun (WGS) entry which is preliminary data.</text>
</comment>
<organism evidence="3 4">
    <name type="scientific">Candidatus Daviesbacteria bacterium GW2011_GWB1_41_5</name>
    <dbReference type="NCBI Taxonomy" id="1618429"/>
    <lineage>
        <taxon>Bacteria</taxon>
        <taxon>Candidatus Daviesiibacteriota</taxon>
    </lineage>
</organism>
<dbReference type="PANTHER" id="PTHR21666">
    <property type="entry name" value="PEPTIDASE-RELATED"/>
    <property type="match status" value="1"/>
</dbReference>
<evidence type="ECO:0000259" key="2">
    <source>
        <dbReference type="Pfam" id="PF01551"/>
    </source>
</evidence>
<dbReference type="GO" id="GO:0004222">
    <property type="term" value="F:metalloendopeptidase activity"/>
    <property type="evidence" value="ECO:0007669"/>
    <property type="project" value="TreeGrafter"/>
</dbReference>
<feature type="compositionally biased region" description="Low complexity" evidence="1">
    <location>
        <begin position="306"/>
        <end position="317"/>
    </location>
</feature>
<evidence type="ECO:0000256" key="1">
    <source>
        <dbReference type="SAM" id="MobiDB-lite"/>
    </source>
</evidence>
<dbReference type="AlphaFoldDB" id="A0A0G0YN17"/>
<dbReference type="Pfam" id="PF01551">
    <property type="entry name" value="Peptidase_M23"/>
    <property type="match status" value="1"/>
</dbReference>
<gene>
    <name evidence="3" type="ORF">UU67_C0088G0001</name>
</gene>
<dbReference type="Gene3D" id="1.10.10.10">
    <property type="entry name" value="Winged helix-like DNA-binding domain superfamily/Winged helix DNA-binding domain"/>
    <property type="match status" value="1"/>
</dbReference>
<dbReference type="InterPro" id="IPR050570">
    <property type="entry name" value="Cell_wall_metabolism_enzyme"/>
</dbReference>
<protein>
    <recommendedName>
        <fullName evidence="2">M23ase beta-sheet core domain-containing protein</fullName>
    </recommendedName>
</protein>
<name>A0A0G0YN17_9BACT</name>
<feature type="compositionally biased region" description="Pro residues" evidence="1">
    <location>
        <begin position="334"/>
        <end position="357"/>
    </location>
</feature>
<dbReference type="EMBL" id="LCBN01000088">
    <property type="protein sequence ID" value="KKS11001.1"/>
    <property type="molecule type" value="Genomic_DNA"/>
</dbReference>
<feature type="compositionally biased region" description="Polar residues" evidence="1">
    <location>
        <begin position="89"/>
        <end position="104"/>
    </location>
</feature>
<dbReference type="InterPro" id="IPR036388">
    <property type="entry name" value="WH-like_DNA-bd_sf"/>
</dbReference>